<evidence type="ECO:0000256" key="1">
    <source>
        <dbReference type="ARBA" id="ARBA00007963"/>
    </source>
</evidence>
<reference evidence="7" key="1">
    <citation type="submission" date="2021-02" db="EMBL/GenBank/DDBJ databases">
        <authorList>
            <person name="Nowell W R."/>
        </authorList>
    </citation>
    <scope>NUCLEOTIDE SEQUENCE</scope>
</reference>
<feature type="domain" description="Archease" evidence="6">
    <location>
        <begin position="41"/>
        <end position="65"/>
    </location>
</feature>
<proteinExistence type="inferred from homology"/>
<dbReference type="GO" id="GO:0006388">
    <property type="term" value="P:tRNA splicing, via endonucleolytic cleavage and ligation"/>
    <property type="evidence" value="ECO:0007669"/>
    <property type="project" value="TreeGrafter"/>
</dbReference>
<dbReference type="Pfam" id="PF01951">
    <property type="entry name" value="Archease"/>
    <property type="match status" value="1"/>
</dbReference>
<dbReference type="GO" id="GO:0072669">
    <property type="term" value="C:tRNA-splicing ligase complex"/>
    <property type="evidence" value="ECO:0007669"/>
    <property type="project" value="TreeGrafter"/>
</dbReference>
<dbReference type="PANTHER" id="PTHR12682">
    <property type="entry name" value="ARCHEASE"/>
    <property type="match status" value="1"/>
</dbReference>
<dbReference type="EMBL" id="CAJOBI010021447">
    <property type="protein sequence ID" value="CAF4219274.1"/>
    <property type="molecule type" value="Genomic_DNA"/>
</dbReference>
<protein>
    <recommendedName>
        <fullName evidence="6">Archease domain-containing protein</fullName>
    </recommendedName>
</protein>
<name>A0A8S2SEN4_9BILA</name>
<organism evidence="7 8">
    <name type="scientific">Rotaria magnacalcarata</name>
    <dbReference type="NCBI Taxonomy" id="392030"/>
    <lineage>
        <taxon>Eukaryota</taxon>
        <taxon>Metazoa</taxon>
        <taxon>Spiralia</taxon>
        <taxon>Gnathifera</taxon>
        <taxon>Rotifera</taxon>
        <taxon>Eurotatoria</taxon>
        <taxon>Bdelloidea</taxon>
        <taxon>Philodinida</taxon>
        <taxon>Philodinidae</taxon>
        <taxon>Rotaria</taxon>
    </lineage>
</organism>
<comment type="similarity">
    <text evidence="1">Belongs to the archease family.</text>
</comment>
<dbReference type="PANTHER" id="PTHR12682:SF11">
    <property type="entry name" value="PROTEIN ARCHEASE"/>
    <property type="match status" value="1"/>
</dbReference>
<evidence type="ECO:0000256" key="3">
    <source>
        <dbReference type="ARBA" id="ARBA00022723"/>
    </source>
</evidence>
<dbReference type="Gene3D" id="3.55.10.10">
    <property type="entry name" value="Archease domain"/>
    <property type="match status" value="1"/>
</dbReference>
<feature type="non-terminal residue" evidence="7">
    <location>
        <position position="65"/>
    </location>
</feature>
<keyword evidence="2" id="KW-0819">tRNA processing</keyword>
<evidence type="ECO:0000313" key="8">
    <source>
        <dbReference type="Proteomes" id="UP000676336"/>
    </source>
</evidence>
<evidence type="ECO:0000313" key="7">
    <source>
        <dbReference type="EMBL" id="CAF4219274.1"/>
    </source>
</evidence>
<dbReference type="AlphaFoldDB" id="A0A8S2SEN4"/>
<dbReference type="InterPro" id="IPR023572">
    <property type="entry name" value="Archease_dom"/>
</dbReference>
<evidence type="ECO:0000256" key="2">
    <source>
        <dbReference type="ARBA" id="ARBA00022694"/>
    </source>
</evidence>
<gene>
    <name evidence="7" type="ORF">SMN809_LOCUS22650</name>
</gene>
<dbReference type="InterPro" id="IPR002804">
    <property type="entry name" value="Archease"/>
</dbReference>
<comment type="caution">
    <text evidence="7">The sequence shown here is derived from an EMBL/GenBank/DDBJ whole genome shotgun (WGS) entry which is preliminary data.</text>
</comment>
<feature type="region of interest" description="Disordered" evidence="5">
    <location>
        <begin position="1"/>
        <end position="34"/>
    </location>
</feature>
<evidence type="ECO:0000256" key="5">
    <source>
        <dbReference type="SAM" id="MobiDB-lite"/>
    </source>
</evidence>
<keyword evidence="4" id="KW-0106">Calcium</keyword>
<evidence type="ECO:0000259" key="6">
    <source>
        <dbReference type="Pfam" id="PF01951"/>
    </source>
</evidence>
<dbReference type="InterPro" id="IPR036820">
    <property type="entry name" value="Archease_dom_sf"/>
</dbReference>
<evidence type="ECO:0000256" key="4">
    <source>
        <dbReference type="ARBA" id="ARBA00022837"/>
    </source>
</evidence>
<dbReference type="Proteomes" id="UP000676336">
    <property type="component" value="Unassembled WGS sequence"/>
</dbReference>
<feature type="compositionally biased region" description="Basic and acidic residues" evidence="5">
    <location>
        <begin position="1"/>
        <end position="24"/>
    </location>
</feature>
<sequence>MSKESENKNQDSNIEKNQNEDEHGPSASNEDVTFDYPPIKYEYLDHTADIQIHSWGDSIEESFEQ</sequence>
<dbReference type="GO" id="GO:0046872">
    <property type="term" value="F:metal ion binding"/>
    <property type="evidence" value="ECO:0007669"/>
    <property type="project" value="UniProtKB-KW"/>
</dbReference>
<keyword evidence="3" id="KW-0479">Metal-binding</keyword>
<dbReference type="SUPFAM" id="SSF69819">
    <property type="entry name" value="MTH1598-like"/>
    <property type="match status" value="1"/>
</dbReference>
<accession>A0A8S2SEN4</accession>